<protein>
    <recommendedName>
        <fullName evidence="1">SNF2 N-terminal domain-containing protein</fullName>
    </recommendedName>
</protein>
<feature type="domain" description="SNF2 N-terminal" evidence="1">
    <location>
        <begin position="10"/>
        <end position="226"/>
    </location>
</feature>
<dbReference type="Pfam" id="PF00176">
    <property type="entry name" value="SNF2-rel_dom"/>
    <property type="match status" value="1"/>
</dbReference>
<dbReference type="EMBL" id="CAUYUJ010016682">
    <property type="protein sequence ID" value="CAK0867794.1"/>
    <property type="molecule type" value="Genomic_DNA"/>
</dbReference>
<proteinExistence type="predicted"/>
<comment type="caution">
    <text evidence="2">The sequence shown here is derived from an EMBL/GenBank/DDBJ whole genome shotgun (WGS) entry which is preliminary data.</text>
</comment>
<dbReference type="Gene3D" id="3.40.50.300">
    <property type="entry name" value="P-loop containing nucleotide triphosphate hydrolases"/>
    <property type="match status" value="1"/>
</dbReference>
<dbReference type="SUPFAM" id="SSF52540">
    <property type="entry name" value="P-loop containing nucleoside triphosphate hydrolases"/>
    <property type="match status" value="1"/>
</dbReference>
<keyword evidence="3" id="KW-1185">Reference proteome</keyword>
<gene>
    <name evidence="2" type="ORF">PCOR1329_LOCUS54652</name>
</gene>
<evidence type="ECO:0000313" key="2">
    <source>
        <dbReference type="EMBL" id="CAK0867794.1"/>
    </source>
</evidence>
<dbReference type="Proteomes" id="UP001189429">
    <property type="component" value="Unassembled WGS sequence"/>
</dbReference>
<evidence type="ECO:0000313" key="3">
    <source>
        <dbReference type="Proteomes" id="UP001189429"/>
    </source>
</evidence>
<evidence type="ECO:0000259" key="1">
    <source>
        <dbReference type="Pfam" id="PF00176"/>
    </source>
</evidence>
<dbReference type="InterPro" id="IPR027417">
    <property type="entry name" value="P-loop_NTPase"/>
</dbReference>
<organism evidence="2 3">
    <name type="scientific">Prorocentrum cordatum</name>
    <dbReference type="NCBI Taxonomy" id="2364126"/>
    <lineage>
        <taxon>Eukaryota</taxon>
        <taxon>Sar</taxon>
        <taxon>Alveolata</taxon>
        <taxon>Dinophyceae</taxon>
        <taxon>Prorocentrales</taxon>
        <taxon>Prorocentraceae</taxon>
        <taxon>Prorocentrum</taxon>
    </lineage>
</organism>
<name>A0ABN9V7B9_9DINO</name>
<sequence length="357" mass="40117">MREGELADLQKRFFMSNATLVITPPNLFEQWLGEFKKFMAPEAFEKCRIIEIPHIHRLNKLSVEDFANADVVIVPYRFFFSGVYDRYLDETIGRTGGQMDDGRKDDDFQTKRYGILRDFLSALLADSAAKVAANPGAAKETAAGQKLPVDVLERMAPTLEAFYWRRVVFDEFHEVMSIREGRPFQALRQCFAKFHWGLTATPPLGNSRDVADMASLLGGGKWAHLHLAPQPARVPALPRRVGAIIQLGHQHHPAREPRHRGPAHPAGERLLYLHQRNEAIAASKGGKMTFAQEEHLLQLCSHYSPNGEVGDGDGHGATTATYTLKVDGVKLDSVHHCKKRAKWCGKWIWQCQPTCVS</sequence>
<dbReference type="InterPro" id="IPR000330">
    <property type="entry name" value="SNF2_N"/>
</dbReference>
<reference evidence="2" key="1">
    <citation type="submission" date="2023-10" db="EMBL/GenBank/DDBJ databases">
        <authorList>
            <person name="Chen Y."/>
            <person name="Shah S."/>
            <person name="Dougan E. K."/>
            <person name="Thang M."/>
            <person name="Chan C."/>
        </authorList>
    </citation>
    <scope>NUCLEOTIDE SEQUENCE [LARGE SCALE GENOMIC DNA]</scope>
</reference>
<accession>A0ABN9V7B9</accession>